<reference evidence="2" key="1">
    <citation type="journal article" date="2003" name="J. Mol. Evol.">
        <title>Comparisons of two large phaeoviral genomes and evolutionary implications.</title>
        <authorList>
            <person name="Delaroque N."/>
            <person name="Boland W."/>
            <person name="Muller D.G."/>
            <person name="Knippers R."/>
        </authorList>
    </citation>
    <scope>NUCLEOTIDE SEQUENCE</scope>
    <source>
        <strain evidence="2">FirrV-1</strain>
    </source>
</reference>
<evidence type="ECO:0000256" key="1">
    <source>
        <dbReference type="SAM" id="Coils"/>
    </source>
</evidence>
<dbReference type="GeneID" id="41332268"/>
<dbReference type="EMBL" id="AY225134">
    <property type="protein sequence ID" value="AAR26876.1"/>
    <property type="molecule type" value="Genomic_DNA"/>
</dbReference>
<sequence length="98" mass="11720">MSTLKERRAVGKLKPLVPLHVKKERDAMRKLKEKKKQAKKEMQEELYALCKTMLSTVPTISEMKKMTRKDFSAHRKVTNTQWTTLRKYLVRCNHTRFK</sequence>
<name>Q6XM35_9PHYC</name>
<dbReference type="KEGG" id="vg:41332268"/>
<protein>
    <submittedName>
        <fullName evidence="2">FirrV-1-B1</fullName>
    </submittedName>
</protein>
<proteinExistence type="predicted"/>
<organism evidence="2">
    <name type="scientific">Feldmannia irregularis virus a</name>
    <dbReference type="NCBI Taxonomy" id="231992"/>
    <lineage>
        <taxon>Viruses</taxon>
        <taxon>Varidnaviria</taxon>
        <taxon>Bamfordvirae</taxon>
        <taxon>Nucleocytoviricota</taxon>
        <taxon>Megaviricetes</taxon>
        <taxon>Algavirales</taxon>
        <taxon>Phycodnaviridae</taxon>
        <taxon>Phaeovirus</taxon>
        <taxon>Phaeovirus irregularis</taxon>
    </lineage>
</organism>
<evidence type="ECO:0000313" key="2">
    <source>
        <dbReference type="EMBL" id="AAR26876.1"/>
    </source>
</evidence>
<accession>Q6XM35</accession>
<keyword evidence="1" id="KW-0175">Coiled coil</keyword>
<dbReference type="RefSeq" id="YP_009665614.1">
    <property type="nucleotide sequence ID" value="NC_043252.1"/>
</dbReference>
<reference evidence="2" key="2">
    <citation type="submission" date="2003-01" db="EMBL/GenBank/DDBJ databases">
        <title>Partial Nucleotide Sequence of the Feldmannia irregularis Virus FirrV-1 Genome: On the Evolution of Large Phaeoviral Genomes.</title>
        <authorList>
            <person name="Delaroque N."/>
            <person name="Knippers R."/>
            <person name="Mueller D.G."/>
            <person name="Boland W."/>
        </authorList>
    </citation>
    <scope>NUCLEOTIDE SEQUENCE</scope>
    <source>
        <strain evidence="2">FirrV-1</strain>
    </source>
</reference>
<feature type="coiled-coil region" evidence="1">
    <location>
        <begin position="21"/>
        <end position="48"/>
    </location>
</feature>